<dbReference type="EMBL" id="JANPWB010000012">
    <property type="protein sequence ID" value="KAJ1115875.1"/>
    <property type="molecule type" value="Genomic_DNA"/>
</dbReference>
<proteinExistence type="predicted"/>
<accession>A0AAV7NII4</accession>
<dbReference type="Proteomes" id="UP001066276">
    <property type="component" value="Chromosome 8"/>
</dbReference>
<keyword evidence="2" id="KW-1185">Reference proteome</keyword>
<comment type="caution">
    <text evidence="1">The sequence shown here is derived from an EMBL/GenBank/DDBJ whole genome shotgun (WGS) entry which is preliminary data.</text>
</comment>
<name>A0AAV7NII4_PLEWA</name>
<sequence>MTGRGLDMDDRVLGCRPLVLDCAPPSRWDPESREDVLCPQWTGARQKDTEPAKNQTKLFRIPLQKASALQDAVTKFY</sequence>
<reference evidence="1" key="1">
    <citation type="journal article" date="2022" name="bioRxiv">
        <title>Sequencing and chromosome-scale assembly of the giantPleurodeles waltlgenome.</title>
        <authorList>
            <person name="Brown T."/>
            <person name="Elewa A."/>
            <person name="Iarovenko S."/>
            <person name="Subramanian E."/>
            <person name="Araus A.J."/>
            <person name="Petzold A."/>
            <person name="Susuki M."/>
            <person name="Suzuki K.-i.T."/>
            <person name="Hayashi T."/>
            <person name="Toyoda A."/>
            <person name="Oliveira C."/>
            <person name="Osipova E."/>
            <person name="Leigh N.D."/>
            <person name="Simon A."/>
            <person name="Yun M.H."/>
        </authorList>
    </citation>
    <scope>NUCLEOTIDE SEQUENCE</scope>
    <source>
        <strain evidence="1">20211129_DDA</strain>
        <tissue evidence="1">Liver</tissue>
    </source>
</reference>
<protein>
    <submittedName>
        <fullName evidence="1">Uncharacterized protein</fullName>
    </submittedName>
</protein>
<organism evidence="1 2">
    <name type="scientific">Pleurodeles waltl</name>
    <name type="common">Iberian ribbed newt</name>
    <dbReference type="NCBI Taxonomy" id="8319"/>
    <lineage>
        <taxon>Eukaryota</taxon>
        <taxon>Metazoa</taxon>
        <taxon>Chordata</taxon>
        <taxon>Craniata</taxon>
        <taxon>Vertebrata</taxon>
        <taxon>Euteleostomi</taxon>
        <taxon>Amphibia</taxon>
        <taxon>Batrachia</taxon>
        <taxon>Caudata</taxon>
        <taxon>Salamandroidea</taxon>
        <taxon>Salamandridae</taxon>
        <taxon>Pleurodelinae</taxon>
        <taxon>Pleurodeles</taxon>
    </lineage>
</organism>
<evidence type="ECO:0000313" key="2">
    <source>
        <dbReference type="Proteomes" id="UP001066276"/>
    </source>
</evidence>
<dbReference type="AlphaFoldDB" id="A0AAV7NII4"/>
<gene>
    <name evidence="1" type="ORF">NDU88_004096</name>
</gene>
<evidence type="ECO:0000313" key="1">
    <source>
        <dbReference type="EMBL" id="KAJ1115875.1"/>
    </source>
</evidence>